<sequence>MKMEEEIIDQADKKAPFIHLKKNIDWSTQNYIDDLLQQFNQIQDYSKGSNEMEINENSNKSEAKKFKTIKILDILNKGDIQN</sequence>
<accession>I7MEN5</accession>
<evidence type="ECO:0000313" key="2">
    <source>
        <dbReference type="Proteomes" id="UP000009168"/>
    </source>
</evidence>
<organism evidence="1 2">
    <name type="scientific">Tetrahymena thermophila (strain SB210)</name>
    <dbReference type="NCBI Taxonomy" id="312017"/>
    <lineage>
        <taxon>Eukaryota</taxon>
        <taxon>Sar</taxon>
        <taxon>Alveolata</taxon>
        <taxon>Ciliophora</taxon>
        <taxon>Intramacronucleata</taxon>
        <taxon>Oligohymenophorea</taxon>
        <taxon>Hymenostomatida</taxon>
        <taxon>Tetrahymenina</taxon>
        <taxon>Tetrahymenidae</taxon>
        <taxon>Tetrahymena</taxon>
    </lineage>
</organism>
<dbReference type="KEGG" id="tet:TTHERM_00334350"/>
<dbReference type="EMBL" id="GG662666">
    <property type="protein sequence ID" value="EAR97258.2"/>
    <property type="molecule type" value="Genomic_DNA"/>
</dbReference>
<gene>
    <name evidence="1" type="ORF">TTHERM_00334350</name>
</gene>
<proteinExistence type="predicted"/>
<dbReference type="HOGENOM" id="CLU_2563519_0_0_1"/>
<keyword evidence="2" id="KW-1185">Reference proteome</keyword>
<evidence type="ECO:0000313" key="1">
    <source>
        <dbReference type="EMBL" id="EAR97258.2"/>
    </source>
</evidence>
<protein>
    <submittedName>
        <fullName evidence="1">Uncharacterized protein</fullName>
    </submittedName>
</protein>
<dbReference type="AlphaFoldDB" id="I7MEN5"/>
<reference evidence="2" key="1">
    <citation type="journal article" date="2006" name="PLoS Biol.">
        <title>Macronuclear genome sequence of the ciliate Tetrahymena thermophila, a model eukaryote.</title>
        <authorList>
            <person name="Eisen J.A."/>
            <person name="Coyne R.S."/>
            <person name="Wu M."/>
            <person name="Wu D."/>
            <person name="Thiagarajan M."/>
            <person name="Wortman J.R."/>
            <person name="Badger J.H."/>
            <person name="Ren Q."/>
            <person name="Amedeo P."/>
            <person name="Jones K.M."/>
            <person name="Tallon L.J."/>
            <person name="Delcher A.L."/>
            <person name="Salzberg S.L."/>
            <person name="Silva J.C."/>
            <person name="Haas B.J."/>
            <person name="Majoros W.H."/>
            <person name="Farzad M."/>
            <person name="Carlton J.M."/>
            <person name="Smith R.K. Jr."/>
            <person name="Garg J."/>
            <person name="Pearlman R.E."/>
            <person name="Karrer K.M."/>
            <person name="Sun L."/>
            <person name="Manning G."/>
            <person name="Elde N.C."/>
            <person name="Turkewitz A.P."/>
            <person name="Asai D.J."/>
            <person name="Wilkes D.E."/>
            <person name="Wang Y."/>
            <person name="Cai H."/>
            <person name="Collins K."/>
            <person name="Stewart B.A."/>
            <person name="Lee S.R."/>
            <person name="Wilamowska K."/>
            <person name="Weinberg Z."/>
            <person name="Ruzzo W.L."/>
            <person name="Wloga D."/>
            <person name="Gaertig J."/>
            <person name="Frankel J."/>
            <person name="Tsao C.-C."/>
            <person name="Gorovsky M.A."/>
            <person name="Keeling P.J."/>
            <person name="Waller R.F."/>
            <person name="Patron N.J."/>
            <person name="Cherry J.M."/>
            <person name="Stover N.A."/>
            <person name="Krieger C.J."/>
            <person name="del Toro C."/>
            <person name="Ryder H.F."/>
            <person name="Williamson S.C."/>
            <person name="Barbeau R.A."/>
            <person name="Hamilton E.P."/>
            <person name="Orias E."/>
        </authorList>
    </citation>
    <scope>NUCLEOTIDE SEQUENCE [LARGE SCALE GENOMIC DNA]</scope>
    <source>
        <strain evidence="2">SB210</strain>
    </source>
</reference>
<dbReference type="GeneID" id="7838526"/>
<name>I7MEN5_TETTS</name>
<dbReference type="InParanoid" id="I7MEN5"/>
<dbReference type="RefSeq" id="XP_001017503.2">
    <property type="nucleotide sequence ID" value="XM_001017503.3"/>
</dbReference>
<dbReference type="Proteomes" id="UP000009168">
    <property type="component" value="Unassembled WGS sequence"/>
</dbReference>